<evidence type="ECO:0008006" key="7">
    <source>
        <dbReference type="Google" id="ProtNLM"/>
    </source>
</evidence>
<feature type="domain" description="C2H2-type" evidence="4">
    <location>
        <begin position="978"/>
        <end position="1000"/>
    </location>
</feature>
<dbReference type="Pfam" id="PF07647">
    <property type="entry name" value="SAM_2"/>
    <property type="match status" value="2"/>
</dbReference>
<dbReference type="SMART" id="SM00355">
    <property type="entry name" value="ZnF_C2H2"/>
    <property type="match status" value="2"/>
</dbReference>
<dbReference type="InterPro" id="IPR001660">
    <property type="entry name" value="SAM"/>
</dbReference>
<keyword evidence="1" id="KW-0862">Zinc</keyword>
<name>A0ABV2AFC1_9EUKA</name>
<sequence>MATTQQQTTDSRPVQTFWHPLPQSFWGRNRIAAWLLLSDFASPHAHTFHENGIDYAAFVKLDENALVALKVHSSLCRTKLSRIIAQVRNLPPTKPRLARKNSAPMWTKENVLDWLDSLSFGWRFIPRFQQLAIDGKKLVRLGPKSLAILIGVDSRPLAKRYVLAINSLSKSGNWRHIVDTDFDIELSSPDASLGFFSTAYVVSAGLKSAGAKLNEAFFPFNMKQINLAMFTYKDAFLRKKKRNSMEAKEVALWLRHMGYENEVVETFRRNGVDGVQLFDLEEEDIRGELGIRDPQNCLRLLCDINFLREEMGKLFNISTLLRLYKENYKKILKKQRAKHSQQIAIYKESAFETMKEFEPFLDILGLSKTYPDTFPDKHGAKENRRRRSTRRSTAPKKRGNEFHQSNESGSTEENQIAKNEHFFRNILKKNAFRKNTNRSLFKDAFVREWVSKNEISRVYKDCFASFTEKDLLESTEDQLSKRCGLPPTEMREVMAAVDQFRIENFRRRLKDSASKPNEFPKRTTKNSARNRNFAAEEAFYPSKNGGFGKPVKNDRYNALKTPLPFYHADEFRAGARSSSANIPNAARSGFRNMAQKRFKRMGTETKRLSDFLAVQRKDKTNGSANGAVASRSSEKNFARSPEIAKWNPRAQSLKSEEKVPPPPPNDPRPPFDVGKWSNSHVFSYLKNISELRPFLQSLRNLNGRSLLDIAGRKSFGAQKNFDLKCLSVLKGVSKALSYRDLQNTAVETWTPSNVQSWFEIDTDLPKYGELFRQKNISGRLLVQLTHEMLLGDLGINLAERERILVSVQKLISKAKPQINLPQTGSNNEHNLLPLSMWTRNEVQSWLLSLKNFGKLYLENFAKKAANGNNLMFVTDATLAEEYLVPIAIHRRQMLQSLNNYKTAPETTEENCKTDQSYPIRSLESFSESFEDYDMHFPLSKRKPMRRFGAKTPAKTPSTNDENDQKNVKENTNPNEILIECSFCRKRFENTDLLISHLSIHEKSCSICAESFGTNEQLDKHMAVHFKKDTKLNEFIFGNSSEMSENRLSKNKLVDNLFGEKKNDQVVQESDVGELKI</sequence>
<evidence type="ECO:0000313" key="6">
    <source>
        <dbReference type="Proteomes" id="UP001439008"/>
    </source>
</evidence>
<dbReference type="PROSITE" id="PS00028">
    <property type="entry name" value="ZINC_FINGER_C2H2_1"/>
    <property type="match status" value="1"/>
</dbReference>
<feature type="region of interest" description="Disordered" evidence="2">
    <location>
        <begin position="945"/>
        <end position="970"/>
    </location>
</feature>
<feature type="region of interest" description="Disordered" evidence="2">
    <location>
        <begin position="616"/>
        <end position="671"/>
    </location>
</feature>
<keyword evidence="1" id="KW-0479">Metal-binding</keyword>
<evidence type="ECO:0000313" key="5">
    <source>
        <dbReference type="EMBL" id="MES1918390.1"/>
    </source>
</evidence>
<organism evidence="5 6">
    <name type="scientific">Bonamia ostreae</name>
    <dbReference type="NCBI Taxonomy" id="126728"/>
    <lineage>
        <taxon>Eukaryota</taxon>
        <taxon>Sar</taxon>
        <taxon>Rhizaria</taxon>
        <taxon>Endomyxa</taxon>
        <taxon>Ascetosporea</taxon>
        <taxon>Haplosporida</taxon>
        <taxon>Bonamia</taxon>
    </lineage>
</organism>
<feature type="domain" description="C2H2-type" evidence="4">
    <location>
        <begin position="1002"/>
        <end position="1029"/>
    </location>
</feature>
<comment type="caution">
    <text evidence="5">The sequence shown here is derived from an EMBL/GenBank/DDBJ whole genome shotgun (WGS) entry which is preliminary data.</text>
</comment>
<dbReference type="PANTHER" id="PTHR20843">
    <property type="entry name" value="STERILE ALPHA MOTIF DOMAIN CONTAINING PROTEIN 10"/>
    <property type="match status" value="1"/>
</dbReference>
<reference evidence="5 6" key="1">
    <citation type="journal article" date="2024" name="BMC Biol.">
        <title>Comparative genomics of Ascetosporea gives new insight into the evolutionary basis for animal parasitism in Rhizaria.</title>
        <authorList>
            <person name="Hiltunen Thoren M."/>
            <person name="Onut-Brannstrom I."/>
            <person name="Alfjorden A."/>
            <person name="Peckova H."/>
            <person name="Swords F."/>
            <person name="Hooper C."/>
            <person name="Holzer A.S."/>
            <person name="Bass D."/>
            <person name="Burki F."/>
        </authorList>
    </citation>
    <scope>NUCLEOTIDE SEQUENCE [LARGE SCALE GENOMIC DNA]</scope>
    <source>
        <strain evidence="5">20-A016</strain>
    </source>
</reference>
<gene>
    <name evidence="5" type="ORF">MHBO_000361</name>
</gene>
<dbReference type="Proteomes" id="UP001439008">
    <property type="component" value="Unassembled WGS sequence"/>
</dbReference>
<feature type="compositionally biased region" description="Basic residues" evidence="2">
    <location>
        <begin position="383"/>
        <end position="397"/>
    </location>
</feature>
<dbReference type="SMART" id="SM00454">
    <property type="entry name" value="SAM"/>
    <property type="match status" value="5"/>
</dbReference>
<evidence type="ECO:0000256" key="2">
    <source>
        <dbReference type="SAM" id="MobiDB-lite"/>
    </source>
</evidence>
<dbReference type="SUPFAM" id="SSF47769">
    <property type="entry name" value="SAM/Pointed domain"/>
    <property type="match status" value="5"/>
</dbReference>
<dbReference type="Gene3D" id="3.30.160.60">
    <property type="entry name" value="Classic Zinc Finger"/>
    <property type="match status" value="1"/>
</dbReference>
<dbReference type="Gene3D" id="1.10.150.50">
    <property type="entry name" value="Transcription Factor, Ets-1"/>
    <property type="match status" value="5"/>
</dbReference>
<dbReference type="PROSITE" id="PS50105">
    <property type="entry name" value="SAM_DOMAIN"/>
    <property type="match status" value="4"/>
</dbReference>
<keyword evidence="1" id="KW-0863">Zinc-finger</keyword>
<feature type="compositionally biased region" description="Pro residues" evidence="2">
    <location>
        <begin position="660"/>
        <end position="670"/>
    </location>
</feature>
<protein>
    <recommendedName>
        <fullName evidence="7">SAM domain-containing protein</fullName>
    </recommendedName>
</protein>
<evidence type="ECO:0000259" key="4">
    <source>
        <dbReference type="PROSITE" id="PS50157"/>
    </source>
</evidence>
<feature type="domain" description="SAM" evidence="3">
    <location>
        <begin position="106"/>
        <end position="171"/>
    </location>
</feature>
<dbReference type="SUPFAM" id="SSF57667">
    <property type="entry name" value="beta-beta-alpha zinc fingers"/>
    <property type="match status" value="1"/>
</dbReference>
<evidence type="ECO:0000259" key="3">
    <source>
        <dbReference type="PROSITE" id="PS50105"/>
    </source>
</evidence>
<dbReference type="InterPro" id="IPR036236">
    <property type="entry name" value="Znf_C2H2_sf"/>
</dbReference>
<feature type="domain" description="SAM" evidence="3">
    <location>
        <begin position="837"/>
        <end position="903"/>
    </location>
</feature>
<feature type="region of interest" description="Disordered" evidence="2">
    <location>
        <begin position="374"/>
        <end position="415"/>
    </location>
</feature>
<proteinExistence type="predicted"/>
<feature type="domain" description="SAM" evidence="3">
    <location>
        <begin position="749"/>
        <end position="814"/>
    </location>
</feature>
<dbReference type="EMBL" id="JBDODL010000053">
    <property type="protein sequence ID" value="MES1918390.1"/>
    <property type="molecule type" value="Genomic_DNA"/>
</dbReference>
<feature type="compositionally biased region" description="Polar residues" evidence="2">
    <location>
        <begin position="402"/>
        <end position="415"/>
    </location>
</feature>
<dbReference type="InterPro" id="IPR013761">
    <property type="entry name" value="SAM/pointed_sf"/>
</dbReference>
<keyword evidence="6" id="KW-1185">Reference proteome</keyword>
<dbReference type="InterPro" id="IPR052268">
    <property type="entry name" value="SAM_domain-containing_protein"/>
</dbReference>
<evidence type="ECO:0000256" key="1">
    <source>
        <dbReference type="PROSITE-ProRule" id="PRU00042"/>
    </source>
</evidence>
<dbReference type="PANTHER" id="PTHR20843:SF0">
    <property type="entry name" value="PROTEIN AVEUGLE"/>
    <property type="match status" value="1"/>
</dbReference>
<dbReference type="PROSITE" id="PS50157">
    <property type="entry name" value="ZINC_FINGER_C2H2_2"/>
    <property type="match status" value="2"/>
</dbReference>
<feature type="domain" description="SAM" evidence="3">
    <location>
        <begin position="245"/>
        <end position="310"/>
    </location>
</feature>
<dbReference type="CDD" id="cd09487">
    <property type="entry name" value="SAM_superfamily"/>
    <property type="match status" value="1"/>
</dbReference>
<accession>A0ABV2AFC1</accession>
<dbReference type="InterPro" id="IPR013087">
    <property type="entry name" value="Znf_C2H2_type"/>
</dbReference>